<reference evidence="2" key="2">
    <citation type="submission" date="2020-05" db="UniProtKB">
        <authorList>
            <consortium name="EnsemblMetazoa"/>
        </authorList>
    </citation>
    <scope>IDENTIFICATION</scope>
    <source>
        <strain evidence="2">wikel</strain>
    </source>
</reference>
<evidence type="ECO:0000313" key="3">
    <source>
        <dbReference type="Proteomes" id="UP000001555"/>
    </source>
</evidence>
<keyword evidence="3" id="KW-1185">Reference proteome</keyword>
<dbReference type="HOGENOM" id="CLU_2657210_0_0_1"/>
<dbReference type="EMBL" id="ABJB010121618">
    <property type="status" value="NOT_ANNOTATED_CDS"/>
    <property type="molecule type" value="Genomic_DNA"/>
</dbReference>
<dbReference type="AlphaFoldDB" id="B7P741"/>
<dbReference type="VEuPathDB" id="VectorBase:ISCI001222"/>
<protein>
    <submittedName>
        <fullName evidence="1 2">Uncharacterized protein</fullName>
    </submittedName>
</protein>
<evidence type="ECO:0000313" key="2">
    <source>
        <dbReference type="EnsemblMetazoa" id="ISCW001222-PA"/>
    </source>
</evidence>
<dbReference type="EnsemblMetazoa" id="ISCW001222-RA">
    <property type="protein sequence ID" value="ISCW001222-PA"/>
    <property type="gene ID" value="ISCW001222"/>
</dbReference>
<dbReference type="VEuPathDB" id="VectorBase:ISCW001222"/>
<dbReference type="Proteomes" id="UP000001555">
    <property type="component" value="Unassembled WGS sequence"/>
</dbReference>
<name>B7P741_IXOSC</name>
<accession>B7P741</accession>
<proteinExistence type="predicted"/>
<dbReference type="InParanoid" id="B7P741"/>
<organism>
    <name type="scientific">Ixodes scapularis</name>
    <name type="common">Black-legged tick</name>
    <name type="synonym">Deer tick</name>
    <dbReference type="NCBI Taxonomy" id="6945"/>
    <lineage>
        <taxon>Eukaryota</taxon>
        <taxon>Metazoa</taxon>
        <taxon>Ecdysozoa</taxon>
        <taxon>Arthropoda</taxon>
        <taxon>Chelicerata</taxon>
        <taxon>Arachnida</taxon>
        <taxon>Acari</taxon>
        <taxon>Parasitiformes</taxon>
        <taxon>Ixodida</taxon>
        <taxon>Ixodoidea</taxon>
        <taxon>Ixodidae</taxon>
        <taxon>Ixodinae</taxon>
        <taxon>Ixodes</taxon>
    </lineage>
</organism>
<gene>
    <name evidence="1" type="ORF">IscW_ISCW001222</name>
</gene>
<dbReference type="EMBL" id="DS649308">
    <property type="protein sequence ID" value="EEC02413.1"/>
    <property type="molecule type" value="Genomic_DNA"/>
</dbReference>
<sequence>MRFCYDVLKDVSSPSLQRKFPLDVTFTKGRRYLEHHKIEGQVPLLFFIKGDSRKCQDPWGAISTDKERNTWLFFWQ</sequence>
<reference evidence="1 3" key="1">
    <citation type="submission" date="2008-03" db="EMBL/GenBank/DDBJ databases">
        <title>Annotation of Ixodes scapularis.</title>
        <authorList>
            <consortium name="Ixodes scapularis Genome Project Consortium"/>
            <person name="Caler E."/>
            <person name="Hannick L.I."/>
            <person name="Bidwell S."/>
            <person name="Joardar V."/>
            <person name="Thiagarajan M."/>
            <person name="Amedeo P."/>
            <person name="Galinsky K.J."/>
            <person name="Schobel S."/>
            <person name="Inman J."/>
            <person name="Hostetler J."/>
            <person name="Miller J."/>
            <person name="Hammond M."/>
            <person name="Megy K."/>
            <person name="Lawson D."/>
            <person name="Kodira C."/>
            <person name="Sutton G."/>
            <person name="Meyer J."/>
            <person name="Hill C.A."/>
            <person name="Birren B."/>
            <person name="Nene V."/>
            <person name="Collins F."/>
            <person name="Alarcon-Chaidez F."/>
            <person name="Wikel S."/>
            <person name="Strausberg R."/>
        </authorList>
    </citation>
    <scope>NUCLEOTIDE SEQUENCE [LARGE SCALE GENOMIC DNA]</scope>
    <source>
        <strain evidence="3">Wikel</strain>
        <strain evidence="1">Wikel colony</strain>
    </source>
</reference>
<dbReference type="PaxDb" id="6945-B7P741"/>
<evidence type="ECO:0000313" key="1">
    <source>
        <dbReference type="EMBL" id="EEC02413.1"/>
    </source>
</evidence>